<organism evidence="1 2">
    <name type="scientific">Sphaerotilus hippei</name>
    <dbReference type="NCBI Taxonomy" id="744406"/>
    <lineage>
        <taxon>Bacteria</taxon>
        <taxon>Pseudomonadati</taxon>
        <taxon>Pseudomonadota</taxon>
        <taxon>Betaproteobacteria</taxon>
        <taxon>Burkholderiales</taxon>
        <taxon>Sphaerotilaceae</taxon>
        <taxon>Sphaerotilus</taxon>
    </lineage>
</organism>
<comment type="caution">
    <text evidence="1">The sequence shown here is derived from an EMBL/GenBank/DDBJ whole genome shotgun (WGS) entry which is preliminary data.</text>
</comment>
<reference evidence="1 2" key="1">
    <citation type="submission" date="2018-05" db="EMBL/GenBank/DDBJ databases">
        <title>Genomic Encyclopedia of Type Strains, Phase IV (KMG-IV): sequencing the most valuable type-strain genomes for metagenomic binning, comparative biology and taxonomic classification.</title>
        <authorList>
            <person name="Goeker M."/>
        </authorList>
    </citation>
    <scope>NUCLEOTIDE SEQUENCE [LARGE SCALE GENOMIC DNA]</scope>
    <source>
        <strain evidence="1 2">DSM 566</strain>
    </source>
</reference>
<evidence type="ECO:0000313" key="2">
    <source>
        <dbReference type="Proteomes" id="UP000247811"/>
    </source>
</evidence>
<accession>A0A318H543</accession>
<sequence>MSPPTVIPTTLGPMRRLHAPMWLSLLLAACLGGCGRGEPGRDFFPLEAGHRWTYDVSSEWEGSPPERESLTLQALGEHSLEGFDGLDGRAWQRHGDSGVDYWHRCDETGIYRVASKSEADPQPQPDAVRRYVLKAPFVVGTSWQASTTAYLLRRRNEFPPEIRHSHPAIPMTYTIEAVQQKVQTAAGSHEGCLRVRGQATVRLFADPVNGWQDLPLSTREWYCPGVGLVRLERSEPASSTFLVGGVMKMELVSWQ</sequence>
<protein>
    <submittedName>
        <fullName evidence="1">Uncharacterized protein</fullName>
    </submittedName>
</protein>
<dbReference type="Gene3D" id="2.40.360.20">
    <property type="match status" value="1"/>
</dbReference>
<dbReference type="AlphaFoldDB" id="A0A318H543"/>
<dbReference type="EMBL" id="QJJS01000002">
    <property type="protein sequence ID" value="PXW98806.1"/>
    <property type="molecule type" value="Genomic_DNA"/>
</dbReference>
<dbReference type="Proteomes" id="UP000247811">
    <property type="component" value="Unassembled WGS sequence"/>
</dbReference>
<gene>
    <name evidence="1" type="ORF">C7444_102297</name>
</gene>
<evidence type="ECO:0000313" key="1">
    <source>
        <dbReference type="EMBL" id="PXW98806.1"/>
    </source>
</evidence>
<proteinExistence type="predicted"/>
<name>A0A318H543_9BURK</name>
<keyword evidence="2" id="KW-1185">Reference proteome</keyword>